<gene>
    <name evidence="1" type="ORF">MNBD_GAMMA25-769</name>
</gene>
<sequence>MSGSDTELLLTDLFMNDVSTESCHPTMKKLCKQGETIYSLNTWRNISGYDILPETVEYDH</sequence>
<evidence type="ECO:0000313" key="1">
    <source>
        <dbReference type="EMBL" id="VAX07054.1"/>
    </source>
</evidence>
<name>A0A3B1B4V7_9ZZZZ</name>
<protein>
    <submittedName>
        <fullName evidence="1">Uncharacterized protein</fullName>
    </submittedName>
</protein>
<organism evidence="1">
    <name type="scientific">hydrothermal vent metagenome</name>
    <dbReference type="NCBI Taxonomy" id="652676"/>
    <lineage>
        <taxon>unclassified sequences</taxon>
        <taxon>metagenomes</taxon>
        <taxon>ecological metagenomes</taxon>
    </lineage>
</organism>
<reference evidence="1" key="1">
    <citation type="submission" date="2018-06" db="EMBL/GenBank/DDBJ databases">
        <authorList>
            <person name="Zhirakovskaya E."/>
        </authorList>
    </citation>
    <scope>NUCLEOTIDE SEQUENCE</scope>
</reference>
<proteinExistence type="predicted"/>
<dbReference type="EMBL" id="UOFY01000012">
    <property type="protein sequence ID" value="VAX07054.1"/>
    <property type="molecule type" value="Genomic_DNA"/>
</dbReference>
<accession>A0A3B1B4V7</accession>
<dbReference type="AlphaFoldDB" id="A0A3B1B4V7"/>